<proteinExistence type="predicted"/>
<dbReference type="AlphaFoldDB" id="A0A8X8ZHC4"/>
<evidence type="ECO:0000313" key="2">
    <source>
        <dbReference type="EMBL" id="KAG6405032.1"/>
    </source>
</evidence>
<dbReference type="InterPro" id="IPR024752">
    <property type="entry name" value="Myb/SANT-like_dom"/>
</dbReference>
<reference evidence="2" key="1">
    <citation type="submission" date="2018-01" db="EMBL/GenBank/DDBJ databases">
        <authorList>
            <person name="Mao J.F."/>
        </authorList>
    </citation>
    <scope>NUCLEOTIDE SEQUENCE</scope>
    <source>
        <strain evidence="2">Huo1</strain>
        <tissue evidence="2">Leaf</tissue>
    </source>
</reference>
<dbReference type="Pfam" id="PF12776">
    <property type="entry name" value="Myb_DNA-bind_3"/>
    <property type="match status" value="1"/>
</dbReference>
<organism evidence="2">
    <name type="scientific">Salvia splendens</name>
    <name type="common">Scarlet sage</name>
    <dbReference type="NCBI Taxonomy" id="180675"/>
    <lineage>
        <taxon>Eukaryota</taxon>
        <taxon>Viridiplantae</taxon>
        <taxon>Streptophyta</taxon>
        <taxon>Embryophyta</taxon>
        <taxon>Tracheophyta</taxon>
        <taxon>Spermatophyta</taxon>
        <taxon>Magnoliopsida</taxon>
        <taxon>eudicotyledons</taxon>
        <taxon>Gunneridae</taxon>
        <taxon>Pentapetalae</taxon>
        <taxon>asterids</taxon>
        <taxon>lamiids</taxon>
        <taxon>Lamiales</taxon>
        <taxon>Lamiaceae</taxon>
        <taxon>Nepetoideae</taxon>
        <taxon>Mentheae</taxon>
        <taxon>Salviinae</taxon>
        <taxon>Salvia</taxon>
        <taxon>Salvia subgen. Calosphace</taxon>
        <taxon>core Calosphace</taxon>
    </lineage>
</organism>
<reference evidence="2" key="2">
    <citation type="submission" date="2020-08" db="EMBL/GenBank/DDBJ databases">
        <title>Plant Genome Project.</title>
        <authorList>
            <person name="Zhang R.-G."/>
        </authorList>
    </citation>
    <scope>NUCLEOTIDE SEQUENCE</scope>
    <source>
        <strain evidence="2">Huo1</strain>
        <tissue evidence="2">Leaf</tissue>
    </source>
</reference>
<comment type="caution">
    <text evidence="2">The sequence shown here is derived from an EMBL/GenBank/DDBJ whole genome shotgun (WGS) entry which is preliminary data.</text>
</comment>
<protein>
    <recommendedName>
        <fullName evidence="1">Myb/SANT-like domain-containing protein</fullName>
    </recommendedName>
</protein>
<evidence type="ECO:0000259" key="1">
    <source>
        <dbReference type="Pfam" id="PF12776"/>
    </source>
</evidence>
<keyword evidence="3" id="KW-1185">Reference proteome</keyword>
<dbReference type="Proteomes" id="UP000298416">
    <property type="component" value="Unassembled WGS sequence"/>
</dbReference>
<evidence type="ECO:0000313" key="3">
    <source>
        <dbReference type="Proteomes" id="UP000298416"/>
    </source>
</evidence>
<dbReference type="EMBL" id="PNBA02000012">
    <property type="protein sequence ID" value="KAG6405032.1"/>
    <property type="molecule type" value="Genomic_DNA"/>
</dbReference>
<gene>
    <name evidence="2" type="ORF">SASPL_132612</name>
</gene>
<name>A0A8X8ZHC4_SALSN</name>
<feature type="domain" description="Myb/SANT-like" evidence="1">
    <location>
        <begin position="52"/>
        <end position="131"/>
    </location>
</feature>
<accession>A0A8X8ZHC4</accession>
<sequence>MELRRAGLNALNAGRYYLKCPHNEKHPMSFEWYDEYRSHNKWYTKEATGKRIREGKRTAIRDHRYSKGSRAQSQRQLEQKQSVFFSEAELSQCVEHLQKCYKTFKVVVHTNVAYWDMENKYVRASDDLWHKIIKKNEFAGAYYYHDEHMYSSLACLFGMDDVKVEEEMEVIDISDNTEKIMSEDTMPVDLEEDDEEVNSPAVFRRPKEDTITFIIVLYDAMSK</sequence>